<dbReference type="SMART" id="SM00304">
    <property type="entry name" value="HAMP"/>
    <property type="match status" value="2"/>
</dbReference>
<dbReference type="SMART" id="SM00283">
    <property type="entry name" value="MA"/>
    <property type="match status" value="1"/>
</dbReference>
<feature type="domain" description="Methyl-accepting transducer" evidence="5">
    <location>
        <begin position="331"/>
        <end position="560"/>
    </location>
</feature>
<protein>
    <submittedName>
        <fullName evidence="7">Methyl-accepting chemotaxis protein</fullName>
    </submittedName>
</protein>
<comment type="similarity">
    <text evidence="2">Belongs to the methyl-accepting chemotaxis (MCP) protein family.</text>
</comment>
<evidence type="ECO:0000259" key="6">
    <source>
        <dbReference type="PROSITE" id="PS50885"/>
    </source>
</evidence>
<feature type="transmembrane region" description="Helical" evidence="4">
    <location>
        <begin position="188"/>
        <end position="207"/>
    </location>
</feature>
<evidence type="ECO:0000256" key="4">
    <source>
        <dbReference type="SAM" id="Phobius"/>
    </source>
</evidence>
<keyword evidence="4" id="KW-0472">Membrane</keyword>
<keyword evidence="3" id="KW-0807">Transducer</keyword>
<dbReference type="PROSITE" id="PS50111">
    <property type="entry name" value="CHEMOTAXIS_TRANSDUC_2"/>
    <property type="match status" value="1"/>
</dbReference>
<dbReference type="Pfam" id="PF00015">
    <property type="entry name" value="MCPsignal"/>
    <property type="match status" value="1"/>
</dbReference>
<evidence type="ECO:0000313" key="8">
    <source>
        <dbReference type="Proteomes" id="UP000464468"/>
    </source>
</evidence>
<feature type="domain" description="HAMP" evidence="6">
    <location>
        <begin position="274"/>
        <end position="326"/>
    </location>
</feature>
<dbReference type="PRINTS" id="PR00260">
    <property type="entry name" value="CHEMTRNSDUCR"/>
</dbReference>
<evidence type="ECO:0000259" key="5">
    <source>
        <dbReference type="PROSITE" id="PS50111"/>
    </source>
</evidence>
<dbReference type="InterPro" id="IPR051310">
    <property type="entry name" value="MCP_chemotaxis"/>
</dbReference>
<dbReference type="EMBL" id="CP047895">
    <property type="protein sequence ID" value="QHL90577.1"/>
    <property type="molecule type" value="Genomic_DNA"/>
</dbReference>
<evidence type="ECO:0000256" key="1">
    <source>
        <dbReference type="ARBA" id="ARBA00022500"/>
    </source>
</evidence>
<reference evidence="7 8" key="1">
    <citation type="submission" date="2020-01" db="EMBL/GenBank/DDBJ databases">
        <title>Sphingomonas sp. C33 whole genome sequece.</title>
        <authorList>
            <person name="Park C."/>
        </authorList>
    </citation>
    <scope>NUCLEOTIDE SEQUENCE [LARGE SCALE GENOMIC DNA]</scope>
    <source>
        <strain evidence="7 8">C33</strain>
    </source>
</reference>
<dbReference type="Proteomes" id="UP000464468">
    <property type="component" value="Chromosome"/>
</dbReference>
<dbReference type="PANTHER" id="PTHR43531">
    <property type="entry name" value="PROTEIN ICFG"/>
    <property type="match status" value="1"/>
</dbReference>
<dbReference type="GO" id="GO:0007165">
    <property type="term" value="P:signal transduction"/>
    <property type="evidence" value="ECO:0007669"/>
    <property type="project" value="UniProtKB-KW"/>
</dbReference>
<dbReference type="InterPro" id="IPR003660">
    <property type="entry name" value="HAMP_dom"/>
</dbReference>
<dbReference type="RefSeq" id="WP_160592505.1">
    <property type="nucleotide sequence ID" value="NZ_CP047895.1"/>
</dbReference>
<dbReference type="InterPro" id="IPR004090">
    <property type="entry name" value="Chemotax_Me-accpt_rcpt"/>
</dbReference>
<sequence length="597" mass="61214">MAMFRSLGLSAKIGLLLVGFGLLALGTALFGARTVAEANGGYDWLVHHGLPPSTDLARANRRAIEMVYVGYKRAAGAATPADAVKDLDKAHERGAKNLAEAAEADPALADRVAALARDYEAVHAAVARALRLADGGQADAARAELAAADKRLKTFAETLSDMIYARVEQTDAEAKRVAGLSAGRARGALIGVLAMLAVALGLAFLFVRRDISGPLARLRGAIDGLAAGNDAASAEIADDGRQDEIGAMARALVAFRTARAEQARLAAARDAAERDQQAVVALLSDHLGHVADGRLDRPIDQPLPPGYEALRQRYNGALAGLNAALGGAASGAQAIRIGAREISEAADDLARRAERTAAAIEQTGAAAADIDSRIKATARTATESVSSAEQAMASVEHGRSSAGAAIGAMDRVSNSAQGIDSVIEGLDKIAFQTRVLAMNAAVEAGRAGEAGRGFAVVADLVSTLAMRSEEEAKRAREQLSSTRSDIDSAAAAVSGLDEALAQIAERVGRVADLLATIAEQNRSQAESISRISGSLGEMDVATQQNAAMVEQTSAAVRGLNQELEGLVEAVGAFSLMTAGGRAGAGRAAGAARIAVAA</sequence>
<dbReference type="SUPFAM" id="SSF58104">
    <property type="entry name" value="Methyl-accepting chemotaxis protein (MCP) signaling domain"/>
    <property type="match status" value="1"/>
</dbReference>
<dbReference type="Gene3D" id="6.10.340.10">
    <property type="match status" value="1"/>
</dbReference>
<accession>A0A7Z2NVN5</accession>
<dbReference type="AlphaFoldDB" id="A0A7Z2NVN5"/>
<dbReference type="GO" id="GO:0016020">
    <property type="term" value="C:membrane"/>
    <property type="evidence" value="ECO:0007669"/>
    <property type="project" value="InterPro"/>
</dbReference>
<evidence type="ECO:0000313" key="7">
    <source>
        <dbReference type="EMBL" id="QHL90577.1"/>
    </source>
</evidence>
<keyword evidence="4" id="KW-1133">Transmembrane helix</keyword>
<keyword evidence="4" id="KW-0812">Transmembrane</keyword>
<keyword evidence="1" id="KW-0145">Chemotaxis</keyword>
<dbReference type="PROSITE" id="PS50885">
    <property type="entry name" value="HAMP"/>
    <property type="match status" value="2"/>
</dbReference>
<dbReference type="GO" id="GO:0006935">
    <property type="term" value="P:chemotaxis"/>
    <property type="evidence" value="ECO:0007669"/>
    <property type="project" value="UniProtKB-KW"/>
</dbReference>
<organism evidence="7 8">
    <name type="scientific">Sphingomonas changnyeongensis</name>
    <dbReference type="NCBI Taxonomy" id="2698679"/>
    <lineage>
        <taxon>Bacteria</taxon>
        <taxon>Pseudomonadati</taxon>
        <taxon>Pseudomonadota</taxon>
        <taxon>Alphaproteobacteria</taxon>
        <taxon>Sphingomonadales</taxon>
        <taxon>Sphingomonadaceae</taxon>
        <taxon>Sphingomonas</taxon>
    </lineage>
</organism>
<proteinExistence type="inferred from homology"/>
<dbReference type="KEGG" id="schy:GVO57_06695"/>
<dbReference type="Gene3D" id="1.10.287.950">
    <property type="entry name" value="Methyl-accepting chemotaxis protein"/>
    <property type="match status" value="1"/>
</dbReference>
<dbReference type="InterPro" id="IPR004089">
    <property type="entry name" value="MCPsignal_dom"/>
</dbReference>
<evidence type="ECO:0000256" key="2">
    <source>
        <dbReference type="ARBA" id="ARBA00029447"/>
    </source>
</evidence>
<name>A0A7Z2NVN5_9SPHN</name>
<dbReference type="PANTHER" id="PTHR43531:SF11">
    <property type="entry name" value="METHYL-ACCEPTING CHEMOTAXIS PROTEIN 3"/>
    <property type="match status" value="1"/>
</dbReference>
<keyword evidence="8" id="KW-1185">Reference proteome</keyword>
<gene>
    <name evidence="7" type="ORF">GVO57_06695</name>
</gene>
<evidence type="ECO:0000256" key="3">
    <source>
        <dbReference type="PROSITE-ProRule" id="PRU00284"/>
    </source>
</evidence>
<dbReference type="GO" id="GO:0004888">
    <property type="term" value="F:transmembrane signaling receptor activity"/>
    <property type="evidence" value="ECO:0007669"/>
    <property type="project" value="InterPro"/>
</dbReference>
<feature type="domain" description="HAMP" evidence="6">
    <location>
        <begin position="209"/>
        <end position="264"/>
    </location>
</feature>